<dbReference type="Proteomes" id="UP000254704">
    <property type="component" value="Unassembled WGS sequence"/>
</dbReference>
<dbReference type="EMBL" id="UGTV01000007">
    <property type="protein sequence ID" value="SUC03656.1"/>
    <property type="molecule type" value="Genomic_DNA"/>
</dbReference>
<sequence>MVKDDYFVLKSYNSLYRFNKKCPIVTKMKIFKAEQWNLDILLPLFEQYRLSHGMLENPDRTLAFLTNRIRLVKAFSLLQ</sequence>
<evidence type="ECO:0000313" key="2">
    <source>
        <dbReference type="Proteomes" id="UP000254704"/>
    </source>
</evidence>
<keyword evidence="1" id="KW-0808">Transferase</keyword>
<keyword evidence="1" id="KW-0012">Acyltransferase</keyword>
<dbReference type="AlphaFoldDB" id="A0A379ESE6"/>
<protein>
    <submittedName>
        <fullName evidence="1">Acyl-CoA N-acyltransferase</fullName>
    </submittedName>
</protein>
<gene>
    <name evidence="1" type="ORF">NCTC11621_00092</name>
</gene>
<evidence type="ECO:0000313" key="1">
    <source>
        <dbReference type="EMBL" id="SUC03656.1"/>
    </source>
</evidence>
<dbReference type="GO" id="GO:0016746">
    <property type="term" value="F:acyltransferase activity"/>
    <property type="evidence" value="ECO:0007669"/>
    <property type="project" value="UniProtKB-KW"/>
</dbReference>
<proteinExistence type="predicted"/>
<reference evidence="1 2" key="1">
    <citation type="submission" date="2018-06" db="EMBL/GenBank/DDBJ databases">
        <authorList>
            <consortium name="Pathogen Informatics"/>
            <person name="Doyle S."/>
        </authorList>
    </citation>
    <scope>NUCLEOTIDE SEQUENCE [LARGE SCALE GENOMIC DNA]</scope>
    <source>
        <strain evidence="1 2">NCTC11621</strain>
    </source>
</reference>
<organism evidence="1 2">
    <name type="scientific">Pasteurella canis</name>
    <dbReference type="NCBI Taxonomy" id="753"/>
    <lineage>
        <taxon>Bacteria</taxon>
        <taxon>Pseudomonadati</taxon>
        <taxon>Pseudomonadota</taxon>
        <taxon>Gammaproteobacteria</taxon>
        <taxon>Pasteurellales</taxon>
        <taxon>Pasteurellaceae</taxon>
        <taxon>Pasteurella</taxon>
    </lineage>
</organism>
<accession>A0A379ESE6</accession>
<name>A0A379ESE6_9PAST</name>